<keyword evidence="3" id="KW-0863">Zinc-finger</keyword>
<dbReference type="OrthoDB" id="2433088at2759"/>
<dbReference type="GO" id="GO:0008270">
    <property type="term" value="F:zinc ion binding"/>
    <property type="evidence" value="ECO:0007669"/>
    <property type="project" value="UniProtKB-KW"/>
</dbReference>
<comment type="subcellular location">
    <subcellularLocation>
        <location evidence="1">Nucleus</location>
    </subcellularLocation>
</comment>
<comment type="caution">
    <text evidence="6">The sequence shown here is derived from an EMBL/GenBank/DDBJ whole genome shotgun (WGS) entry which is preliminary data.</text>
</comment>
<evidence type="ECO:0000256" key="1">
    <source>
        <dbReference type="ARBA" id="ARBA00004123"/>
    </source>
</evidence>
<gene>
    <name evidence="6" type="ORF">AGERDE_LOCUS11367</name>
</gene>
<dbReference type="PANTHER" id="PTHR46481:SF10">
    <property type="entry name" value="ZINC FINGER BED DOMAIN-CONTAINING PROTEIN 39"/>
    <property type="match status" value="1"/>
</dbReference>
<reference evidence="6" key="1">
    <citation type="submission" date="2021-06" db="EMBL/GenBank/DDBJ databases">
        <authorList>
            <person name="Kallberg Y."/>
            <person name="Tangrot J."/>
            <person name="Rosling A."/>
        </authorList>
    </citation>
    <scope>NUCLEOTIDE SEQUENCE</scope>
    <source>
        <strain evidence="6">MT106</strain>
    </source>
</reference>
<dbReference type="PANTHER" id="PTHR46481">
    <property type="entry name" value="ZINC FINGER BED DOMAIN-CONTAINING PROTEIN 4"/>
    <property type="match status" value="1"/>
</dbReference>
<evidence type="ECO:0000313" key="6">
    <source>
        <dbReference type="EMBL" id="CAG8650172.1"/>
    </source>
</evidence>
<keyword evidence="2" id="KW-0479">Metal-binding</keyword>
<evidence type="ECO:0000256" key="4">
    <source>
        <dbReference type="ARBA" id="ARBA00022833"/>
    </source>
</evidence>
<protein>
    <submittedName>
        <fullName evidence="6">3614_t:CDS:1</fullName>
    </submittedName>
</protein>
<accession>A0A9N9H1P2</accession>
<evidence type="ECO:0000256" key="3">
    <source>
        <dbReference type="ARBA" id="ARBA00022771"/>
    </source>
</evidence>
<feature type="non-terminal residue" evidence="6">
    <location>
        <position position="1"/>
    </location>
</feature>
<keyword evidence="7" id="KW-1185">Reference proteome</keyword>
<dbReference type="Proteomes" id="UP000789831">
    <property type="component" value="Unassembled WGS sequence"/>
</dbReference>
<dbReference type="InterPro" id="IPR052035">
    <property type="entry name" value="ZnF_BED_domain_contain"/>
</dbReference>
<evidence type="ECO:0000256" key="5">
    <source>
        <dbReference type="ARBA" id="ARBA00023242"/>
    </source>
</evidence>
<keyword evidence="4" id="KW-0862">Zinc</keyword>
<sequence>SFPGEDIFKQKLHQAVNYSENYLKNLINDTLETCAFTTDLWTKAHKSYIGITIHWLTSGFEMHKTLLTIESFPYPHTSEHIEDCLCKELVKWNLSNKCLAGVTDNASSMVKAMRDLEILHIWCTAHTIQLGVTNGLKEATVLISHAKALNTFR</sequence>
<evidence type="ECO:0000313" key="7">
    <source>
        <dbReference type="Proteomes" id="UP000789831"/>
    </source>
</evidence>
<keyword evidence="5" id="KW-0539">Nucleus</keyword>
<dbReference type="EMBL" id="CAJVPL010004683">
    <property type="protein sequence ID" value="CAG8650172.1"/>
    <property type="molecule type" value="Genomic_DNA"/>
</dbReference>
<dbReference type="AlphaFoldDB" id="A0A9N9H1P2"/>
<dbReference type="SUPFAM" id="SSF53098">
    <property type="entry name" value="Ribonuclease H-like"/>
    <property type="match status" value="1"/>
</dbReference>
<name>A0A9N9H1P2_9GLOM</name>
<proteinExistence type="predicted"/>
<dbReference type="InterPro" id="IPR012337">
    <property type="entry name" value="RNaseH-like_sf"/>
</dbReference>
<organism evidence="6 7">
    <name type="scientific">Ambispora gerdemannii</name>
    <dbReference type="NCBI Taxonomy" id="144530"/>
    <lineage>
        <taxon>Eukaryota</taxon>
        <taxon>Fungi</taxon>
        <taxon>Fungi incertae sedis</taxon>
        <taxon>Mucoromycota</taxon>
        <taxon>Glomeromycotina</taxon>
        <taxon>Glomeromycetes</taxon>
        <taxon>Archaeosporales</taxon>
        <taxon>Ambisporaceae</taxon>
        <taxon>Ambispora</taxon>
    </lineage>
</organism>
<dbReference type="GO" id="GO:0005634">
    <property type="term" value="C:nucleus"/>
    <property type="evidence" value="ECO:0007669"/>
    <property type="project" value="UniProtKB-SubCell"/>
</dbReference>
<evidence type="ECO:0000256" key="2">
    <source>
        <dbReference type="ARBA" id="ARBA00022723"/>
    </source>
</evidence>